<evidence type="ECO:0000256" key="2">
    <source>
        <dbReference type="ARBA" id="ARBA00023002"/>
    </source>
</evidence>
<evidence type="ECO:0000256" key="1">
    <source>
        <dbReference type="ARBA" id="ARBA00005854"/>
    </source>
</evidence>
<feature type="domain" description="D-isomer specific 2-hydroxyacid dehydrogenase catalytic" evidence="4">
    <location>
        <begin position="3"/>
        <end position="130"/>
    </location>
</feature>
<dbReference type="AlphaFoldDB" id="A0A381SW77"/>
<dbReference type="GO" id="GO:0051287">
    <property type="term" value="F:NAD binding"/>
    <property type="evidence" value="ECO:0007669"/>
    <property type="project" value="InterPro"/>
</dbReference>
<dbReference type="Gene3D" id="3.40.50.720">
    <property type="entry name" value="NAD(P)-binding Rossmann-like Domain"/>
    <property type="match status" value="2"/>
</dbReference>
<dbReference type="PANTHER" id="PTHR42789">
    <property type="entry name" value="D-ISOMER SPECIFIC 2-HYDROXYACID DEHYDROGENASE FAMILY PROTEIN (AFU_ORTHOLOGUE AFUA_6G10090)"/>
    <property type="match status" value="1"/>
</dbReference>
<reference evidence="5" key="1">
    <citation type="submission" date="2018-05" db="EMBL/GenBank/DDBJ databases">
        <authorList>
            <person name="Lanie J.A."/>
            <person name="Ng W.-L."/>
            <person name="Kazmierczak K.M."/>
            <person name="Andrzejewski T.M."/>
            <person name="Davidsen T.M."/>
            <person name="Wayne K.J."/>
            <person name="Tettelin H."/>
            <person name="Glass J.I."/>
            <person name="Rusch D."/>
            <person name="Podicherti R."/>
            <person name="Tsui H.-C.T."/>
            <person name="Winkler M.E."/>
        </authorList>
    </citation>
    <scope>NUCLEOTIDE SEQUENCE</scope>
</reference>
<dbReference type="SUPFAM" id="SSF52283">
    <property type="entry name" value="Formate/glycerate dehydrogenase catalytic domain-like"/>
    <property type="match status" value="1"/>
</dbReference>
<dbReference type="InterPro" id="IPR050857">
    <property type="entry name" value="D-2-hydroxyacid_DH"/>
</dbReference>
<feature type="non-terminal residue" evidence="5">
    <location>
        <position position="1"/>
    </location>
</feature>
<dbReference type="Pfam" id="PF00389">
    <property type="entry name" value="2-Hacid_dh"/>
    <property type="match status" value="1"/>
</dbReference>
<dbReference type="EMBL" id="UINC01003593">
    <property type="protein sequence ID" value="SVA07654.1"/>
    <property type="molecule type" value="Genomic_DNA"/>
</dbReference>
<keyword evidence="2" id="KW-0560">Oxidoreductase</keyword>
<gene>
    <name evidence="5" type="ORF">METZ01_LOCUS60508</name>
</gene>
<dbReference type="SUPFAM" id="SSF51735">
    <property type="entry name" value="NAD(P)-binding Rossmann-fold domains"/>
    <property type="match status" value="1"/>
</dbReference>
<sequence>MRILFADALPEASVDLLRDQGDECVVNPDLGTDHLADAIEGFDVLVVRSTRVTAEVIDRSDRLGLIVRSGAGTNTIDCAAAANAGIYVCNVPGTNSVAVAELTIGLIVAIDRHIADATADLRRGSWNKKAYSVAEGLHGRTLGIVGVGEIGLAVAERARAFEMRIIAQR</sequence>
<accession>A0A381SW77</accession>
<feature type="non-terminal residue" evidence="5">
    <location>
        <position position="169"/>
    </location>
</feature>
<dbReference type="PANTHER" id="PTHR42789:SF1">
    <property type="entry name" value="D-ISOMER SPECIFIC 2-HYDROXYACID DEHYDROGENASE FAMILY PROTEIN (AFU_ORTHOLOGUE AFUA_6G10090)"/>
    <property type="match status" value="1"/>
</dbReference>
<dbReference type="InterPro" id="IPR006139">
    <property type="entry name" value="D-isomer_2_OHA_DH_cat_dom"/>
</dbReference>
<dbReference type="GO" id="GO:0016616">
    <property type="term" value="F:oxidoreductase activity, acting on the CH-OH group of donors, NAD or NADP as acceptor"/>
    <property type="evidence" value="ECO:0007669"/>
    <property type="project" value="InterPro"/>
</dbReference>
<proteinExistence type="inferred from homology"/>
<evidence type="ECO:0000256" key="3">
    <source>
        <dbReference type="ARBA" id="ARBA00023027"/>
    </source>
</evidence>
<dbReference type="InterPro" id="IPR036291">
    <property type="entry name" value="NAD(P)-bd_dom_sf"/>
</dbReference>
<protein>
    <recommendedName>
        <fullName evidence="4">D-isomer specific 2-hydroxyacid dehydrogenase catalytic domain-containing protein</fullName>
    </recommendedName>
</protein>
<name>A0A381SW77_9ZZZZ</name>
<comment type="similarity">
    <text evidence="1">Belongs to the D-isomer specific 2-hydroxyacid dehydrogenase family.</text>
</comment>
<evidence type="ECO:0000313" key="5">
    <source>
        <dbReference type="EMBL" id="SVA07654.1"/>
    </source>
</evidence>
<evidence type="ECO:0000259" key="4">
    <source>
        <dbReference type="Pfam" id="PF00389"/>
    </source>
</evidence>
<organism evidence="5">
    <name type="scientific">marine metagenome</name>
    <dbReference type="NCBI Taxonomy" id="408172"/>
    <lineage>
        <taxon>unclassified sequences</taxon>
        <taxon>metagenomes</taxon>
        <taxon>ecological metagenomes</taxon>
    </lineage>
</organism>
<keyword evidence="3" id="KW-0520">NAD</keyword>